<dbReference type="InterPro" id="IPR000866">
    <property type="entry name" value="AhpC/TSA"/>
</dbReference>
<reference evidence="1 2" key="1">
    <citation type="submission" date="2018-01" db="EMBL/GenBank/DDBJ databases">
        <title>Complete genome sequence of Bacteriovorax stolpii DSM12778.</title>
        <authorList>
            <person name="Tang B."/>
            <person name="Chang J."/>
        </authorList>
    </citation>
    <scope>NUCLEOTIDE SEQUENCE [LARGE SCALE GENOMIC DNA]</scope>
    <source>
        <strain evidence="1 2">DSM 12778</strain>
    </source>
</reference>
<name>A0A2K9NSA8_BACTC</name>
<dbReference type="InterPro" id="IPR047262">
    <property type="entry name" value="PRX-like1"/>
</dbReference>
<gene>
    <name evidence="1" type="ORF">C0V70_09840</name>
</gene>
<dbReference type="CDD" id="cd02969">
    <property type="entry name" value="PRX_like1"/>
    <property type="match status" value="1"/>
</dbReference>
<proteinExistence type="predicted"/>
<dbReference type="InterPro" id="IPR013766">
    <property type="entry name" value="Thioredoxin_domain"/>
</dbReference>
<organism evidence="1 2">
    <name type="scientific">Bacteriovorax stolpii</name>
    <name type="common">Bdellovibrio stolpii</name>
    <dbReference type="NCBI Taxonomy" id="960"/>
    <lineage>
        <taxon>Bacteria</taxon>
        <taxon>Pseudomonadati</taxon>
        <taxon>Bdellovibrionota</taxon>
        <taxon>Bacteriovoracia</taxon>
        <taxon>Bacteriovoracales</taxon>
        <taxon>Bacteriovoracaceae</taxon>
        <taxon>Bacteriovorax</taxon>
    </lineage>
</organism>
<dbReference type="SUPFAM" id="SSF52833">
    <property type="entry name" value="Thioredoxin-like"/>
    <property type="match status" value="1"/>
</dbReference>
<dbReference type="GO" id="GO:0016491">
    <property type="term" value="F:oxidoreductase activity"/>
    <property type="evidence" value="ECO:0007669"/>
    <property type="project" value="InterPro"/>
</dbReference>
<dbReference type="InterPro" id="IPR036249">
    <property type="entry name" value="Thioredoxin-like_sf"/>
</dbReference>
<evidence type="ECO:0000313" key="2">
    <source>
        <dbReference type="Proteomes" id="UP000235584"/>
    </source>
</evidence>
<evidence type="ECO:0000313" key="1">
    <source>
        <dbReference type="EMBL" id="AUN98401.1"/>
    </source>
</evidence>
<dbReference type="GO" id="GO:0016209">
    <property type="term" value="F:antioxidant activity"/>
    <property type="evidence" value="ECO:0007669"/>
    <property type="project" value="InterPro"/>
</dbReference>
<keyword evidence="2" id="KW-1185">Reference proteome</keyword>
<accession>A0A2K9NSA8</accession>
<dbReference type="PANTHER" id="PTHR43640:SF1">
    <property type="entry name" value="THIOREDOXIN-DEPENDENT PEROXIREDOXIN"/>
    <property type="match status" value="1"/>
</dbReference>
<dbReference type="EMBL" id="CP025704">
    <property type="protein sequence ID" value="AUN98401.1"/>
    <property type="molecule type" value="Genomic_DNA"/>
</dbReference>
<sequence length="198" mass="21527">MKHLLFSSLLLLSLSAFADVKPKSDAPNFKLNDLAGKEHALSDFKGKWVVLEWFNKDCPYVKKHYGSSNMQSLQKTFTDKGVVWLTINSSAKGEQGYQEAADAEKTIKELKANQSFLLTDASGSVGRLYGAKTTPHMFVISPEQKIVYAGAIDDNSAADPAVIPQSKNYVAEALNAAMAGKAVAVATSRPYGCNVKYK</sequence>
<protein>
    <submittedName>
        <fullName evidence="1">Thioredoxin family protein</fullName>
    </submittedName>
</protein>
<dbReference type="KEGG" id="bsto:C0V70_09840"/>
<dbReference type="Gene3D" id="3.40.30.10">
    <property type="entry name" value="Glutaredoxin"/>
    <property type="match status" value="1"/>
</dbReference>
<dbReference type="RefSeq" id="WP_102243692.1">
    <property type="nucleotide sequence ID" value="NZ_CP025704.1"/>
</dbReference>
<dbReference type="Pfam" id="PF00578">
    <property type="entry name" value="AhpC-TSA"/>
    <property type="match status" value="1"/>
</dbReference>
<dbReference type="PANTHER" id="PTHR43640">
    <property type="entry name" value="OS07G0260300 PROTEIN"/>
    <property type="match status" value="1"/>
</dbReference>
<dbReference type="AlphaFoldDB" id="A0A2K9NSA8"/>
<dbReference type="Proteomes" id="UP000235584">
    <property type="component" value="Chromosome"/>
</dbReference>
<dbReference type="PROSITE" id="PS51352">
    <property type="entry name" value="THIOREDOXIN_2"/>
    <property type="match status" value="1"/>
</dbReference>